<comment type="caution">
    <text evidence="1">The sequence shown here is derived from an EMBL/GenBank/DDBJ whole genome shotgun (WGS) entry which is preliminary data.</text>
</comment>
<reference evidence="1" key="3">
    <citation type="submission" date="2023-05" db="EMBL/GenBank/DDBJ databases">
        <authorList>
            <person name="Smith C.H."/>
        </authorList>
    </citation>
    <scope>NUCLEOTIDE SEQUENCE</scope>
    <source>
        <strain evidence="1">CHS0354</strain>
        <tissue evidence="1">Mantle</tissue>
    </source>
</reference>
<gene>
    <name evidence="1" type="ORF">CHS0354_013727</name>
</gene>
<evidence type="ECO:0000313" key="1">
    <source>
        <dbReference type="EMBL" id="KAK3588401.1"/>
    </source>
</evidence>
<name>A0AAE0SAJ8_9BIVA</name>
<sequence>MPKPAVKKDQAIGKTLVSLLQEVSEPREEKAEEVGDTNNFAYSSQKRSIKISSMEKDKWEE</sequence>
<organism evidence="1 2">
    <name type="scientific">Potamilus streckersoni</name>
    <dbReference type="NCBI Taxonomy" id="2493646"/>
    <lineage>
        <taxon>Eukaryota</taxon>
        <taxon>Metazoa</taxon>
        <taxon>Spiralia</taxon>
        <taxon>Lophotrochozoa</taxon>
        <taxon>Mollusca</taxon>
        <taxon>Bivalvia</taxon>
        <taxon>Autobranchia</taxon>
        <taxon>Heteroconchia</taxon>
        <taxon>Palaeoheterodonta</taxon>
        <taxon>Unionida</taxon>
        <taxon>Unionoidea</taxon>
        <taxon>Unionidae</taxon>
        <taxon>Ambleminae</taxon>
        <taxon>Lampsilini</taxon>
        <taxon>Potamilus</taxon>
    </lineage>
</organism>
<evidence type="ECO:0000313" key="2">
    <source>
        <dbReference type="Proteomes" id="UP001195483"/>
    </source>
</evidence>
<dbReference type="Proteomes" id="UP001195483">
    <property type="component" value="Unassembled WGS sequence"/>
</dbReference>
<dbReference type="EMBL" id="JAEAOA010000843">
    <property type="protein sequence ID" value="KAK3588401.1"/>
    <property type="molecule type" value="Genomic_DNA"/>
</dbReference>
<proteinExistence type="predicted"/>
<feature type="non-terminal residue" evidence="1">
    <location>
        <position position="61"/>
    </location>
</feature>
<dbReference type="AlphaFoldDB" id="A0AAE0SAJ8"/>
<reference evidence="1" key="2">
    <citation type="journal article" date="2021" name="Genome Biol. Evol.">
        <title>Developing a high-quality reference genome for a parasitic bivalve with doubly uniparental inheritance (Bivalvia: Unionida).</title>
        <authorList>
            <person name="Smith C.H."/>
        </authorList>
    </citation>
    <scope>NUCLEOTIDE SEQUENCE</scope>
    <source>
        <strain evidence="1">CHS0354</strain>
        <tissue evidence="1">Mantle</tissue>
    </source>
</reference>
<reference evidence="1" key="1">
    <citation type="journal article" date="2021" name="Genome Biol. Evol.">
        <title>A High-Quality Reference Genome for a Parasitic Bivalve with Doubly Uniparental Inheritance (Bivalvia: Unionida).</title>
        <authorList>
            <person name="Smith C.H."/>
        </authorList>
    </citation>
    <scope>NUCLEOTIDE SEQUENCE</scope>
    <source>
        <strain evidence="1">CHS0354</strain>
    </source>
</reference>
<accession>A0AAE0SAJ8</accession>
<protein>
    <submittedName>
        <fullName evidence="1">Uncharacterized protein</fullName>
    </submittedName>
</protein>
<keyword evidence="2" id="KW-1185">Reference proteome</keyword>